<gene>
    <name evidence="4" type="ORF">QQ020_09035</name>
</gene>
<reference evidence="4" key="1">
    <citation type="submission" date="2023-06" db="EMBL/GenBank/DDBJ databases">
        <title>Genomic of Agaribacillus aureum.</title>
        <authorList>
            <person name="Wang G."/>
        </authorList>
    </citation>
    <scope>NUCLEOTIDE SEQUENCE</scope>
    <source>
        <strain evidence="4">BMA12</strain>
    </source>
</reference>
<organism evidence="4 5">
    <name type="scientific">Agaribacillus aureus</name>
    <dbReference type="NCBI Taxonomy" id="3051825"/>
    <lineage>
        <taxon>Bacteria</taxon>
        <taxon>Pseudomonadati</taxon>
        <taxon>Bacteroidota</taxon>
        <taxon>Cytophagia</taxon>
        <taxon>Cytophagales</taxon>
        <taxon>Splendidivirgaceae</taxon>
        <taxon>Agaribacillus</taxon>
    </lineage>
</organism>
<name>A0ABT8L378_9BACT</name>
<dbReference type="PRINTS" id="PR00081">
    <property type="entry name" value="GDHRDH"/>
</dbReference>
<dbReference type="SUPFAM" id="SSF51735">
    <property type="entry name" value="NAD(P)-binding Rossmann-fold domains"/>
    <property type="match status" value="1"/>
</dbReference>
<dbReference type="PANTHER" id="PTHR44196">
    <property type="entry name" value="DEHYDROGENASE/REDUCTASE SDR FAMILY MEMBER 7B"/>
    <property type="match status" value="1"/>
</dbReference>
<protein>
    <submittedName>
        <fullName evidence="4">SDR family oxidoreductase</fullName>
    </submittedName>
</protein>
<evidence type="ECO:0000256" key="2">
    <source>
        <dbReference type="ARBA" id="ARBA00023002"/>
    </source>
</evidence>
<dbReference type="InterPro" id="IPR036291">
    <property type="entry name" value="NAD(P)-bd_dom_sf"/>
</dbReference>
<dbReference type="Gene3D" id="3.40.50.720">
    <property type="entry name" value="NAD(P)-binding Rossmann-like Domain"/>
    <property type="match status" value="1"/>
</dbReference>
<comment type="similarity">
    <text evidence="1 3">Belongs to the short-chain dehydrogenases/reductases (SDR) family.</text>
</comment>
<evidence type="ECO:0000313" key="5">
    <source>
        <dbReference type="Proteomes" id="UP001172083"/>
    </source>
</evidence>
<accession>A0ABT8L378</accession>
<dbReference type="PANTHER" id="PTHR44196:SF1">
    <property type="entry name" value="DEHYDROGENASE_REDUCTASE SDR FAMILY MEMBER 7B"/>
    <property type="match status" value="1"/>
</dbReference>
<sequence>MADLRKKVLWITGASSGIGEALVYSLCDEEVKMIISARRENELKRVKENCPLKNQENIKTLPLDLAKSDELSHKVNEALSFFGRIDILINNAAISQRSLVKETLLSVDRKIMETNFFGTIALSKYLLPKMIENQEGHFANISSLVGKFGTPFRSSYAASKHALHGFYDSMRAELWKDNIKVTMICPGFIKTQVSVNALTGHGEKFNKMDDAQKYGMPAKICAQKMIQAIKKEKEEVYIGGKEKYGVYLKRFFPAIFSKFVRKAKVR</sequence>
<dbReference type="NCBIfam" id="NF004825">
    <property type="entry name" value="PRK06181.1"/>
    <property type="match status" value="1"/>
</dbReference>
<dbReference type="RefSeq" id="WP_346757516.1">
    <property type="nucleotide sequence ID" value="NZ_JAUJEB010000001.1"/>
</dbReference>
<comment type="caution">
    <text evidence="4">The sequence shown here is derived from an EMBL/GenBank/DDBJ whole genome shotgun (WGS) entry which is preliminary data.</text>
</comment>
<evidence type="ECO:0000256" key="1">
    <source>
        <dbReference type="ARBA" id="ARBA00006484"/>
    </source>
</evidence>
<dbReference type="PROSITE" id="PS00061">
    <property type="entry name" value="ADH_SHORT"/>
    <property type="match status" value="1"/>
</dbReference>
<evidence type="ECO:0000313" key="4">
    <source>
        <dbReference type="EMBL" id="MDN5212194.1"/>
    </source>
</evidence>
<keyword evidence="2" id="KW-0560">Oxidoreductase</keyword>
<dbReference type="InterPro" id="IPR020904">
    <property type="entry name" value="Sc_DH/Rdtase_CS"/>
</dbReference>
<proteinExistence type="inferred from homology"/>
<dbReference type="Pfam" id="PF00106">
    <property type="entry name" value="adh_short"/>
    <property type="match status" value="1"/>
</dbReference>
<keyword evidence="5" id="KW-1185">Reference proteome</keyword>
<dbReference type="EMBL" id="JAUJEB010000001">
    <property type="protein sequence ID" value="MDN5212194.1"/>
    <property type="molecule type" value="Genomic_DNA"/>
</dbReference>
<dbReference type="CDD" id="cd05332">
    <property type="entry name" value="11beta-HSD1_like_SDR_c"/>
    <property type="match status" value="1"/>
</dbReference>
<dbReference type="InterPro" id="IPR002347">
    <property type="entry name" value="SDR_fam"/>
</dbReference>
<evidence type="ECO:0000256" key="3">
    <source>
        <dbReference type="RuleBase" id="RU000363"/>
    </source>
</evidence>
<dbReference type="PRINTS" id="PR00080">
    <property type="entry name" value="SDRFAMILY"/>
</dbReference>
<dbReference type="Proteomes" id="UP001172083">
    <property type="component" value="Unassembled WGS sequence"/>
</dbReference>